<gene>
    <name evidence="1" type="ORF">FOMPIDRAFT_1026290</name>
</gene>
<dbReference type="AlphaFoldDB" id="S8F5G9"/>
<protein>
    <recommendedName>
        <fullName evidence="3">C2H2-type domain-containing protein</fullName>
    </recommendedName>
</protein>
<dbReference type="InParanoid" id="S8F5G9"/>
<sequence length="90" mass="10500">MRDHWIRTHREAVKEARKVSCPICAEKGETAVSMNAPDMARHLGLIHWGSSIWRDGCGKRFRRDAFHRPTRDHRGACLERFMGEQPGFRK</sequence>
<proteinExistence type="predicted"/>
<organism evidence="1 2">
    <name type="scientific">Fomitopsis schrenkii</name>
    <name type="common">Brown rot fungus</name>
    <dbReference type="NCBI Taxonomy" id="2126942"/>
    <lineage>
        <taxon>Eukaryota</taxon>
        <taxon>Fungi</taxon>
        <taxon>Dikarya</taxon>
        <taxon>Basidiomycota</taxon>
        <taxon>Agaricomycotina</taxon>
        <taxon>Agaricomycetes</taxon>
        <taxon>Polyporales</taxon>
        <taxon>Fomitopsis</taxon>
    </lineage>
</organism>
<keyword evidence="2" id="KW-1185">Reference proteome</keyword>
<dbReference type="HOGENOM" id="CLU_2661190_0_0_1"/>
<evidence type="ECO:0008006" key="3">
    <source>
        <dbReference type="Google" id="ProtNLM"/>
    </source>
</evidence>
<evidence type="ECO:0000313" key="2">
    <source>
        <dbReference type="Proteomes" id="UP000015241"/>
    </source>
</evidence>
<name>S8F5G9_FOMSC</name>
<reference evidence="1 2" key="1">
    <citation type="journal article" date="2012" name="Science">
        <title>The Paleozoic origin of enzymatic lignin decomposition reconstructed from 31 fungal genomes.</title>
        <authorList>
            <person name="Floudas D."/>
            <person name="Binder M."/>
            <person name="Riley R."/>
            <person name="Barry K."/>
            <person name="Blanchette R.A."/>
            <person name="Henrissat B."/>
            <person name="Martinez A.T."/>
            <person name="Otillar R."/>
            <person name="Spatafora J.W."/>
            <person name="Yadav J.S."/>
            <person name="Aerts A."/>
            <person name="Benoit I."/>
            <person name="Boyd A."/>
            <person name="Carlson A."/>
            <person name="Copeland A."/>
            <person name="Coutinho P.M."/>
            <person name="de Vries R.P."/>
            <person name="Ferreira P."/>
            <person name="Findley K."/>
            <person name="Foster B."/>
            <person name="Gaskell J."/>
            <person name="Glotzer D."/>
            <person name="Gorecki P."/>
            <person name="Heitman J."/>
            <person name="Hesse C."/>
            <person name="Hori C."/>
            <person name="Igarashi K."/>
            <person name="Jurgens J.A."/>
            <person name="Kallen N."/>
            <person name="Kersten P."/>
            <person name="Kohler A."/>
            <person name="Kuees U."/>
            <person name="Kumar T.K.A."/>
            <person name="Kuo A."/>
            <person name="LaButti K."/>
            <person name="Larrondo L.F."/>
            <person name="Lindquist E."/>
            <person name="Ling A."/>
            <person name="Lombard V."/>
            <person name="Lucas S."/>
            <person name="Lundell T."/>
            <person name="Martin R."/>
            <person name="McLaughlin D.J."/>
            <person name="Morgenstern I."/>
            <person name="Morin E."/>
            <person name="Murat C."/>
            <person name="Nagy L.G."/>
            <person name="Nolan M."/>
            <person name="Ohm R.A."/>
            <person name="Patyshakuliyeva A."/>
            <person name="Rokas A."/>
            <person name="Ruiz-Duenas F.J."/>
            <person name="Sabat G."/>
            <person name="Salamov A."/>
            <person name="Samejima M."/>
            <person name="Schmutz J."/>
            <person name="Slot J.C."/>
            <person name="St John F."/>
            <person name="Stenlid J."/>
            <person name="Sun H."/>
            <person name="Sun S."/>
            <person name="Syed K."/>
            <person name="Tsang A."/>
            <person name="Wiebenga A."/>
            <person name="Young D."/>
            <person name="Pisabarro A."/>
            <person name="Eastwood D.C."/>
            <person name="Martin F."/>
            <person name="Cullen D."/>
            <person name="Grigoriev I.V."/>
            <person name="Hibbett D.S."/>
        </authorList>
    </citation>
    <scope>NUCLEOTIDE SEQUENCE</scope>
    <source>
        <strain evidence="2">FP-58527</strain>
    </source>
</reference>
<dbReference type="EMBL" id="KE504242">
    <property type="protein sequence ID" value="EPS94164.1"/>
    <property type="molecule type" value="Genomic_DNA"/>
</dbReference>
<evidence type="ECO:0000313" key="1">
    <source>
        <dbReference type="EMBL" id="EPS94164.1"/>
    </source>
</evidence>
<accession>S8F5G9</accession>
<dbReference type="Proteomes" id="UP000015241">
    <property type="component" value="Unassembled WGS sequence"/>
</dbReference>